<evidence type="ECO:0000313" key="1">
    <source>
        <dbReference type="EMBL" id="QJE98805.1"/>
    </source>
</evidence>
<sequence length="257" mass="28858">MIRPALWFKTLGLNPKRTLASLRGLPRYLKDREKFRSGCGSDFAWGNEFPVLDEWNVSSGGPGAYFQQDLLVAKWIYEAKPRRHVDVGSRIDGFVGNLAVFREVEVLDIRPQDTAVPNVSFRQLDITQELPQQWRACTDSLSCLHSIEHFGLGRYGDTIDPGGHLKGLRQLMAIVEPGGIFYLSTPIGPQRIEFNAHRVFAAATLLDWFKDGWQIERFAVIDDAARVVENPDRNPQSIAANFGCQLGVGIVAARKMF</sequence>
<keyword evidence="2" id="KW-1185">Reference proteome</keyword>
<dbReference type="Gene3D" id="3.40.50.150">
    <property type="entry name" value="Vaccinia Virus protein VP39"/>
    <property type="match status" value="1"/>
</dbReference>
<dbReference type="Pfam" id="PF03269">
    <property type="entry name" value="DUF268"/>
    <property type="match status" value="1"/>
</dbReference>
<dbReference type="InterPro" id="IPR029063">
    <property type="entry name" value="SAM-dependent_MTases_sf"/>
</dbReference>
<organism evidence="1 2">
    <name type="scientific">Luteolibacter luteus</name>
    <dbReference type="NCBI Taxonomy" id="2728835"/>
    <lineage>
        <taxon>Bacteria</taxon>
        <taxon>Pseudomonadati</taxon>
        <taxon>Verrucomicrobiota</taxon>
        <taxon>Verrucomicrobiia</taxon>
        <taxon>Verrucomicrobiales</taxon>
        <taxon>Verrucomicrobiaceae</taxon>
        <taxon>Luteolibacter</taxon>
    </lineage>
</organism>
<evidence type="ECO:0000313" key="2">
    <source>
        <dbReference type="Proteomes" id="UP000501812"/>
    </source>
</evidence>
<dbReference type="EMBL" id="CP051774">
    <property type="protein sequence ID" value="QJE98805.1"/>
    <property type="molecule type" value="Genomic_DNA"/>
</dbReference>
<name>A0A858RPZ7_9BACT</name>
<dbReference type="SUPFAM" id="SSF53335">
    <property type="entry name" value="S-adenosyl-L-methionine-dependent methyltransferases"/>
    <property type="match status" value="1"/>
</dbReference>
<dbReference type="AlphaFoldDB" id="A0A858RPZ7"/>
<accession>A0A858RPZ7</accession>
<dbReference type="RefSeq" id="WP_169457292.1">
    <property type="nucleotide sequence ID" value="NZ_CP051774.1"/>
</dbReference>
<dbReference type="Proteomes" id="UP000501812">
    <property type="component" value="Chromosome"/>
</dbReference>
<dbReference type="InterPro" id="IPR004951">
    <property type="entry name" value="DUF268_CAE_spp"/>
</dbReference>
<protein>
    <submittedName>
        <fullName evidence="1">DUF268 domain-containing protein</fullName>
    </submittedName>
</protein>
<gene>
    <name evidence="1" type="ORF">HHL09_24505</name>
</gene>
<dbReference type="KEGG" id="luo:HHL09_24505"/>
<reference evidence="1 2" key="1">
    <citation type="submission" date="2020-04" db="EMBL/GenBank/DDBJ databases">
        <title>Luteolibacter sp. G-1-1-1 isolated from soil.</title>
        <authorList>
            <person name="Dahal R.H."/>
        </authorList>
    </citation>
    <scope>NUCLEOTIDE SEQUENCE [LARGE SCALE GENOMIC DNA]</scope>
    <source>
        <strain evidence="1 2">G-1-1-1</strain>
    </source>
</reference>
<proteinExistence type="predicted"/>